<dbReference type="GO" id="GO:0008270">
    <property type="term" value="F:zinc ion binding"/>
    <property type="evidence" value="ECO:0007669"/>
    <property type="project" value="InterPro"/>
</dbReference>
<feature type="compositionally biased region" description="Polar residues" evidence="1">
    <location>
        <begin position="71"/>
        <end position="82"/>
    </location>
</feature>
<feature type="domain" description="TRIP4/RQT4 C2HC5-type zinc finger" evidence="2">
    <location>
        <begin position="257"/>
        <end position="308"/>
    </location>
</feature>
<dbReference type="Proteomes" id="UP000283895">
    <property type="component" value="Unassembled WGS sequence"/>
</dbReference>
<protein>
    <recommendedName>
        <fullName evidence="2">TRIP4/RQT4 C2HC5-type zinc finger domain-containing protein</fullName>
    </recommendedName>
</protein>
<dbReference type="InterPro" id="IPR039128">
    <property type="entry name" value="TRIP4-like"/>
</dbReference>
<gene>
    <name evidence="3" type="ORF">VMCG_06307</name>
</gene>
<feature type="region of interest" description="Disordered" evidence="1">
    <location>
        <begin position="451"/>
        <end position="504"/>
    </location>
</feature>
<feature type="region of interest" description="Disordered" evidence="1">
    <location>
        <begin position="313"/>
        <end position="359"/>
    </location>
</feature>
<dbReference type="PANTHER" id="PTHR12963">
    <property type="entry name" value="THYROID RECEPTOR INTERACTING PROTEIN RELATED"/>
    <property type="match status" value="1"/>
</dbReference>
<feature type="compositionally biased region" description="Gly residues" evidence="1">
    <location>
        <begin position="468"/>
        <end position="484"/>
    </location>
</feature>
<dbReference type="STRING" id="356882.A0A423W835"/>
<dbReference type="EMBL" id="LKEA01000023">
    <property type="protein sequence ID" value="ROV99466.1"/>
    <property type="molecule type" value="Genomic_DNA"/>
</dbReference>
<keyword evidence="4" id="KW-1185">Reference proteome</keyword>
<evidence type="ECO:0000259" key="2">
    <source>
        <dbReference type="Pfam" id="PF06221"/>
    </source>
</evidence>
<feature type="compositionally biased region" description="Basic and acidic residues" evidence="1">
    <location>
        <begin position="313"/>
        <end position="331"/>
    </location>
</feature>
<dbReference type="PANTHER" id="PTHR12963:SF4">
    <property type="entry name" value="ACTIVATING SIGNAL COINTEGRATOR 1"/>
    <property type="match status" value="1"/>
</dbReference>
<sequence length="576" mass="60961">MSLNQLSMLLGLPDSDCKQILDYGSTLSKAEAADHFKNLLGDSPQAIEFISTFNSRRQDPKPAPAPAPVATSQQRPSNTGSVPRNPRQSKKKKAPLHTPAPRQIADTAPTPGTVYNKKAIEDDYMIGARSGAATPSGSNVPSRSSTPKISAPPASQQKYSKQPPSAAGSLVSDLLAPKQKQKPTSNPTSRSSTPGPSSSSSNKGNGPVTKISITGGTPMHGASTAVADLDAAIRSLEITTNPSLSTNNNKPDDVAARRCNCVATRHPLQNAAPNCLRCGKVVCLKEGLGPCTSCGAPLLSPSEIQSMIRELKAERGRERQAADREAHRRADVAATPRPFTKPRTGNNNNNGEEEAQAEARALEHRDKLLNFQAQNARRTTVRDEAADFDVSGAMAGFGGNLWASPEDRARELKRQQKLLREMEWNARPDYEKRQQVVSIDLVGGKVVKKMMARERPPSPEVREDSGVSAGGGGSRGGGGDGGGVLEETDANRRSGPGGAFSRNPLLGGMIKPVYNAKGKGVELEGRKDRATRWRRVQDDMADNEAVILDGGVYGGGGEGEDSSAPTGSAGDEPECG</sequence>
<feature type="region of interest" description="Disordered" evidence="1">
    <location>
        <begin position="129"/>
        <end position="219"/>
    </location>
</feature>
<feature type="region of interest" description="Disordered" evidence="1">
    <location>
        <begin position="56"/>
        <end position="116"/>
    </location>
</feature>
<name>A0A423W835_9PEZI</name>
<comment type="caution">
    <text evidence="3">The sequence shown here is derived from an EMBL/GenBank/DDBJ whole genome shotgun (WGS) entry which is preliminary data.</text>
</comment>
<dbReference type="OrthoDB" id="338816at2759"/>
<dbReference type="Pfam" id="PF06221">
    <property type="entry name" value="zf-C2HC5"/>
    <property type="match status" value="1"/>
</dbReference>
<feature type="compositionally biased region" description="Polar residues" evidence="1">
    <location>
        <begin position="133"/>
        <end position="163"/>
    </location>
</feature>
<dbReference type="GO" id="GO:0005634">
    <property type="term" value="C:nucleus"/>
    <property type="evidence" value="ECO:0007669"/>
    <property type="project" value="InterPro"/>
</dbReference>
<proteinExistence type="predicted"/>
<dbReference type="GO" id="GO:0072344">
    <property type="term" value="P:rescue of stalled ribosome"/>
    <property type="evidence" value="ECO:0007669"/>
    <property type="project" value="InterPro"/>
</dbReference>
<reference evidence="3 4" key="1">
    <citation type="submission" date="2015-09" db="EMBL/GenBank/DDBJ databases">
        <title>Host preference determinants of Valsa canker pathogens revealed by comparative genomics.</title>
        <authorList>
            <person name="Yin Z."/>
            <person name="Huang L."/>
        </authorList>
    </citation>
    <scope>NUCLEOTIDE SEQUENCE [LARGE SCALE GENOMIC DNA]</scope>
    <source>
        <strain evidence="3 4">03-1</strain>
    </source>
</reference>
<dbReference type="GO" id="GO:0045893">
    <property type="term" value="P:positive regulation of DNA-templated transcription"/>
    <property type="evidence" value="ECO:0007669"/>
    <property type="project" value="TreeGrafter"/>
</dbReference>
<feature type="compositionally biased region" description="Basic and acidic residues" evidence="1">
    <location>
        <begin position="451"/>
        <end position="465"/>
    </location>
</feature>
<evidence type="ECO:0000256" key="1">
    <source>
        <dbReference type="SAM" id="MobiDB-lite"/>
    </source>
</evidence>
<dbReference type="InterPro" id="IPR009349">
    <property type="entry name" value="TRIP4/RQT4_C2HC5_Znf"/>
</dbReference>
<evidence type="ECO:0000313" key="3">
    <source>
        <dbReference type="EMBL" id="ROV99466.1"/>
    </source>
</evidence>
<dbReference type="AlphaFoldDB" id="A0A423W835"/>
<dbReference type="GO" id="GO:0180022">
    <property type="term" value="C:RQC-trigger complex"/>
    <property type="evidence" value="ECO:0007669"/>
    <property type="project" value="InterPro"/>
</dbReference>
<accession>A0A423W835</accession>
<evidence type="ECO:0000313" key="4">
    <source>
        <dbReference type="Proteomes" id="UP000283895"/>
    </source>
</evidence>
<feature type="region of interest" description="Disordered" evidence="1">
    <location>
        <begin position="549"/>
        <end position="576"/>
    </location>
</feature>
<feature type="compositionally biased region" description="Low complexity" evidence="1">
    <location>
        <begin position="183"/>
        <end position="207"/>
    </location>
</feature>
<organism evidence="3 4">
    <name type="scientific">Cytospora schulzeri</name>
    <dbReference type="NCBI Taxonomy" id="448051"/>
    <lineage>
        <taxon>Eukaryota</taxon>
        <taxon>Fungi</taxon>
        <taxon>Dikarya</taxon>
        <taxon>Ascomycota</taxon>
        <taxon>Pezizomycotina</taxon>
        <taxon>Sordariomycetes</taxon>
        <taxon>Sordariomycetidae</taxon>
        <taxon>Diaporthales</taxon>
        <taxon>Cytosporaceae</taxon>
        <taxon>Cytospora</taxon>
    </lineage>
</organism>